<evidence type="ECO:0000313" key="4">
    <source>
        <dbReference type="Proteomes" id="UP000184245"/>
    </source>
</evidence>
<dbReference type="PANTHER" id="PTHR43849">
    <property type="entry name" value="BLL3936 PROTEIN"/>
    <property type="match status" value="1"/>
</dbReference>
<feature type="transmembrane region" description="Helical" evidence="1">
    <location>
        <begin position="461"/>
        <end position="492"/>
    </location>
</feature>
<name>A0A1M5ADU8_9CLOT</name>
<keyword evidence="1" id="KW-1133">Transmembrane helix</keyword>
<keyword evidence="4" id="KW-1185">Reference proteome</keyword>
<evidence type="ECO:0000313" key="3">
    <source>
        <dbReference type="EMBL" id="SHF28335.1"/>
    </source>
</evidence>
<feature type="transmembrane region" description="Helical" evidence="1">
    <location>
        <begin position="142"/>
        <end position="159"/>
    </location>
</feature>
<feature type="transmembrane region" description="Helical" evidence="1">
    <location>
        <begin position="422"/>
        <end position="441"/>
    </location>
</feature>
<dbReference type="InterPro" id="IPR011853">
    <property type="entry name" value="TRAP_DctM-Dct_fused"/>
</dbReference>
<feature type="transmembrane region" description="Helical" evidence="1">
    <location>
        <begin position="62"/>
        <end position="80"/>
    </location>
</feature>
<dbReference type="NCBIfam" id="TIGR02123">
    <property type="entry name" value="TRAP_fused"/>
    <property type="match status" value="1"/>
</dbReference>
<dbReference type="STRING" id="1122155.SAMN02745158_03157"/>
<protein>
    <submittedName>
        <fullName evidence="3">TRAP transporter, 4TM/12TM fusion protein</fullName>
    </submittedName>
</protein>
<feature type="transmembrane region" description="Helical" evidence="1">
    <location>
        <begin position="547"/>
        <end position="565"/>
    </location>
</feature>
<feature type="transmembrane region" description="Helical" evidence="1">
    <location>
        <begin position="318"/>
        <end position="338"/>
    </location>
</feature>
<dbReference type="AlphaFoldDB" id="A0A1M5ADU8"/>
<dbReference type="RefSeq" id="WP_072853459.1">
    <property type="nucleotide sequence ID" value="NZ_FQVI01000019.1"/>
</dbReference>
<organism evidence="3 4">
    <name type="scientific">Lactonifactor longoviformis DSM 17459</name>
    <dbReference type="NCBI Taxonomy" id="1122155"/>
    <lineage>
        <taxon>Bacteria</taxon>
        <taxon>Bacillati</taxon>
        <taxon>Bacillota</taxon>
        <taxon>Clostridia</taxon>
        <taxon>Eubacteriales</taxon>
        <taxon>Clostridiaceae</taxon>
        <taxon>Lactonifactor</taxon>
    </lineage>
</organism>
<evidence type="ECO:0000259" key="2">
    <source>
        <dbReference type="Pfam" id="PF06808"/>
    </source>
</evidence>
<feature type="transmembrane region" description="Helical" evidence="1">
    <location>
        <begin position="118"/>
        <end position="136"/>
    </location>
</feature>
<dbReference type="Pfam" id="PF06808">
    <property type="entry name" value="DctM"/>
    <property type="match status" value="1"/>
</dbReference>
<feature type="domain" description="TRAP C4-dicarboxylate transport system permease DctM subunit" evidence="2">
    <location>
        <begin position="132"/>
        <end position="567"/>
    </location>
</feature>
<dbReference type="PANTHER" id="PTHR43849:SF2">
    <property type="entry name" value="BLL3936 PROTEIN"/>
    <property type="match status" value="1"/>
</dbReference>
<sequence>MGFGKKKKDKAEQAIEQAVEVKAYGGVLPEKVYDYLLVVFCLAMCIMHMICAKKSFLQQEVYLTMHMFFSFIILFLSTAKKSESKIHNAFLFLSVALTFAFTIYVCCNLEALRVRQWVSTNLDIVVGCTMIVLALYACWLGFGKFIPILVIIVCIYPFFGKMMPGPFHTSALPFSRTISNLSIGLTTGLYDSTLTISANYTFLFCVFGGVMSATGVQKFFGEFGKWTVGRFRSGSAQISVVNTAMVGMVCGNAIANVTMTGPYCIDNMKKNGYNPTTATAISCVGSNGGQILPPVMGIVAFSMAGYAGIPYWTICKMAIVSAILYYLSLSLYAHLHALKTPELRTRIVEKPVVDWDVMKWKGPAFVVPFIIIITLLIQGKSVMICGFWAIISVIVMSYLAPKRHRPKVRALIDGFVEGAKQGAQMGACCAVIGMLVCTFTTSGMGVKLTSGIESWSHGSLFLALLILYIASIIAGMAGVSVAAYFTAAAFAVPALQKLGIAYATAHFFCVYPASYSTITPPVALTTLVGTQISGTPYGKTAIECCKICGVSFLAPFLFVYAPVLLLEGSLTDPTSYIQLLSVIVLTVAAQFCWVNYFCTDLTLLERAMFFLSFLALILYIFMSMNILCIIGLALFAAATVSHVAKWKKNKKKLVTSAAV</sequence>
<feature type="transmembrane region" description="Helical" evidence="1">
    <location>
        <begin position="32"/>
        <end position="50"/>
    </location>
</feature>
<evidence type="ECO:0000256" key="1">
    <source>
        <dbReference type="SAM" id="Phobius"/>
    </source>
</evidence>
<feature type="transmembrane region" description="Helical" evidence="1">
    <location>
        <begin position="196"/>
        <end position="216"/>
    </location>
</feature>
<feature type="transmembrane region" description="Helical" evidence="1">
    <location>
        <begin position="577"/>
        <end position="597"/>
    </location>
</feature>
<feature type="transmembrane region" description="Helical" evidence="1">
    <location>
        <begin position="383"/>
        <end position="401"/>
    </location>
</feature>
<gene>
    <name evidence="3" type="ORF">SAMN02745158_03157</name>
</gene>
<keyword evidence="1" id="KW-0812">Transmembrane</keyword>
<feature type="transmembrane region" description="Helical" evidence="1">
    <location>
        <begin position="291"/>
        <end position="312"/>
    </location>
</feature>
<feature type="transmembrane region" description="Helical" evidence="1">
    <location>
        <begin position="86"/>
        <end position="106"/>
    </location>
</feature>
<reference evidence="3 4" key="1">
    <citation type="submission" date="2016-11" db="EMBL/GenBank/DDBJ databases">
        <authorList>
            <person name="Jaros S."/>
            <person name="Januszkiewicz K."/>
            <person name="Wedrychowicz H."/>
        </authorList>
    </citation>
    <scope>NUCLEOTIDE SEQUENCE [LARGE SCALE GENOMIC DNA]</scope>
    <source>
        <strain evidence="3 4">DSM 17459</strain>
    </source>
</reference>
<feature type="transmembrane region" description="Helical" evidence="1">
    <location>
        <begin position="609"/>
        <end position="638"/>
    </location>
</feature>
<keyword evidence="1" id="KW-0472">Membrane</keyword>
<dbReference type="OrthoDB" id="9759894at2"/>
<dbReference type="InterPro" id="IPR010656">
    <property type="entry name" value="DctM"/>
</dbReference>
<accession>A0A1M5ADU8</accession>
<dbReference type="EMBL" id="FQVI01000019">
    <property type="protein sequence ID" value="SHF28335.1"/>
    <property type="molecule type" value="Genomic_DNA"/>
</dbReference>
<dbReference type="Proteomes" id="UP000184245">
    <property type="component" value="Unassembled WGS sequence"/>
</dbReference>
<proteinExistence type="predicted"/>